<comment type="subcellular location">
    <subcellularLocation>
        <location evidence="1">Membrane</location>
        <topology evidence="1">Multi-pass membrane protein</topology>
    </subcellularLocation>
</comment>
<feature type="transmembrane region" description="Helical" evidence="6">
    <location>
        <begin position="120"/>
        <end position="146"/>
    </location>
</feature>
<sequence length="271" mass="30509">MIPSFLITFREVIEASLIVAAILGILSKLGDKKGMRTVWWASGSAALVSSFLLIIGSLFGLRIQQIYRGRTEEIIEGILMIISAVFITWAVFFLHNYFGKYKTKLLQKIKKNVQQEEQKGLFLLAFTAVVREGFEIVLFLSTVFFSASPQKILAGFSAGALLALLVSWGLFTATLRLPIFYAFRITSTLLILFAAGLLARGVHEFTEAGFIPVFGRLTFHILPEQTNFISEMIKAVFGITRQMDYGQLTLYLGYSLVMVWWVFFRKKTSAN</sequence>
<feature type="transmembrane region" description="Helical" evidence="6">
    <location>
        <begin position="245"/>
        <end position="264"/>
    </location>
</feature>
<dbReference type="AlphaFoldDB" id="A0A0G0ZFN4"/>
<evidence type="ECO:0000256" key="5">
    <source>
        <dbReference type="ARBA" id="ARBA00023136"/>
    </source>
</evidence>
<dbReference type="EMBL" id="LCDD01000004">
    <property type="protein sequence ID" value="KKS47550.1"/>
    <property type="molecule type" value="Genomic_DNA"/>
</dbReference>
<name>A0A0G0ZFN4_9BACT</name>
<gene>
    <name evidence="7" type="ORF">UV09_C0004G0039</name>
</gene>
<dbReference type="InterPro" id="IPR004923">
    <property type="entry name" value="FTR1/Fip1/EfeU"/>
</dbReference>
<accession>A0A0G0ZFN4</accession>
<reference evidence="7 8" key="1">
    <citation type="journal article" date="2015" name="Nature">
        <title>rRNA introns, odd ribosomes, and small enigmatic genomes across a large radiation of phyla.</title>
        <authorList>
            <person name="Brown C.T."/>
            <person name="Hug L.A."/>
            <person name="Thomas B.C."/>
            <person name="Sharon I."/>
            <person name="Castelle C.J."/>
            <person name="Singh A."/>
            <person name="Wilkins M.J."/>
            <person name="Williams K.H."/>
            <person name="Banfield J.F."/>
        </authorList>
    </citation>
    <scope>NUCLEOTIDE SEQUENCE [LARGE SCALE GENOMIC DNA]</scope>
</reference>
<proteinExistence type="inferred from homology"/>
<evidence type="ECO:0000313" key="7">
    <source>
        <dbReference type="EMBL" id="KKS47550.1"/>
    </source>
</evidence>
<dbReference type="PANTHER" id="PTHR31632">
    <property type="entry name" value="IRON TRANSPORTER FTH1"/>
    <property type="match status" value="1"/>
</dbReference>
<feature type="transmembrane region" description="Helical" evidence="6">
    <location>
        <begin position="6"/>
        <end position="26"/>
    </location>
</feature>
<keyword evidence="5 6" id="KW-0472">Membrane</keyword>
<comment type="similarity">
    <text evidence="2">Belongs to the oxidase-dependent Fe transporter (OFeT) (TC 9.A.10.1) family.</text>
</comment>
<feature type="transmembrane region" description="Helical" evidence="6">
    <location>
        <begin position="78"/>
        <end position="99"/>
    </location>
</feature>
<dbReference type="GO" id="GO:0033573">
    <property type="term" value="C:high-affinity iron permease complex"/>
    <property type="evidence" value="ECO:0007669"/>
    <property type="project" value="InterPro"/>
</dbReference>
<dbReference type="Proteomes" id="UP000034320">
    <property type="component" value="Unassembled WGS sequence"/>
</dbReference>
<evidence type="ECO:0000256" key="1">
    <source>
        <dbReference type="ARBA" id="ARBA00004141"/>
    </source>
</evidence>
<feature type="transmembrane region" description="Helical" evidence="6">
    <location>
        <begin position="178"/>
        <end position="199"/>
    </location>
</feature>
<protein>
    <submittedName>
        <fullName evidence="7">Iron permease FTR1</fullName>
    </submittedName>
</protein>
<feature type="transmembrane region" description="Helical" evidence="6">
    <location>
        <begin position="152"/>
        <end position="171"/>
    </location>
</feature>
<dbReference type="Pfam" id="PF03239">
    <property type="entry name" value="FTR1"/>
    <property type="match status" value="1"/>
</dbReference>
<comment type="caution">
    <text evidence="7">The sequence shown here is derived from an EMBL/GenBank/DDBJ whole genome shotgun (WGS) entry which is preliminary data.</text>
</comment>
<evidence type="ECO:0000256" key="4">
    <source>
        <dbReference type="ARBA" id="ARBA00022989"/>
    </source>
</evidence>
<feature type="transmembrane region" description="Helical" evidence="6">
    <location>
        <begin position="38"/>
        <end position="58"/>
    </location>
</feature>
<organism evidence="7 8">
    <name type="scientific">Candidatus Gottesmanbacteria bacterium GW2011_GWA2_42_18</name>
    <dbReference type="NCBI Taxonomy" id="1618442"/>
    <lineage>
        <taxon>Bacteria</taxon>
        <taxon>Candidatus Gottesmaniibacteriota</taxon>
    </lineage>
</organism>
<evidence type="ECO:0000256" key="3">
    <source>
        <dbReference type="ARBA" id="ARBA00022692"/>
    </source>
</evidence>
<dbReference type="GO" id="GO:0015093">
    <property type="term" value="F:ferrous iron transmembrane transporter activity"/>
    <property type="evidence" value="ECO:0007669"/>
    <property type="project" value="TreeGrafter"/>
</dbReference>
<evidence type="ECO:0000313" key="8">
    <source>
        <dbReference type="Proteomes" id="UP000034320"/>
    </source>
</evidence>
<dbReference type="PANTHER" id="PTHR31632:SF2">
    <property type="entry name" value="PLASMA MEMBRANE IRON PERMEASE"/>
    <property type="match status" value="1"/>
</dbReference>
<evidence type="ECO:0000256" key="6">
    <source>
        <dbReference type="SAM" id="Phobius"/>
    </source>
</evidence>
<keyword evidence="4 6" id="KW-1133">Transmembrane helix</keyword>
<keyword evidence="3 6" id="KW-0812">Transmembrane</keyword>
<evidence type="ECO:0000256" key="2">
    <source>
        <dbReference type="ARBA" id="ARBA00008333"/>
    </source>
</evidence>